<dbReference type="SUPFAM" id="SSF49695">
    <property type="entry name" value="gamma-Crystallin-like"/>
    <property type="match status" value="1"/>
</dbReference>
<dbReference type="PANTHER" id="PTHR11818">
    <property type="entry name" value="BETA/GAMMA CRYSTALLIN"/>
    <property type="match status" value="1"/>
</dbReference>
<dbReference type="EMBL" id="NHOQ01002303">
    <property type="protein sequence ID" value="PWA18328.1"/>
    <property type="molecule type" value="Genomic_DNA"/>
</dbReference>
<evidence type="ECO:0000256" key="2">
    <source>
        <dbReference type="ARBA" id="ARBA00022737"/>
    </source>
</evidence>
<dbReference type="PANTHER" id="PTHR11818:SF54">
    <property type="entry name" value="BETAA1C-CRYSTALLIN-RELATED"/>
    <property type="match status" value="1"/>
</dbReference>
<evidence type="ECO:0000259" key="4">
    <source>
        <dbReference type="SMART" id="SM00247"/>
    </source>
</evidence>
<evidence type="ECO:0000313" key="6">
    <source>
        <dbReference type="Proteomes" id="UP000250572"/>
    </source>
</evidence>
<dbReference type="GO" id="GO:0002088">
    <property type="term" value="P:lens development in camera-type eye"/>
    <property type="evidence" value="ECO:0007669"/>
    <property type="project" value="TreeGrafter"/>
</dbReference>
<reference evidence="5 6" key="1">
    <citation type="journal article" date="2018" name="G3 (Bethesda)">
        <title>A High-Quality Reference Genome for the Invasive Mosquitofish Gambusia affinis Using a Chicago Library.</title>
        <authorList>
            <person name="Hoffberg S.L."/>
            <person name="Troendle N.J."/>
            <person name="Glenn T.C."/>
            <person name="Mahmud O."/>
            <person name="Louha S."/>
            <person name="Chalopin D."/>
            <person name="Bennetzen J.L."/>
            <person name="Mauricio R."/>
        </authorList>
    </citation>
    <scope>NUCLEOTIDE SEQUENCE [LARGE SCALE GENOMIC DNA]</scope>
    <source>
        <strain evidence="5">NE01/NJP1002.9</strain>
        <tissue evidence="5">Muscle</tissue>
    </source>
</reference>
<protein>
    <recommendedName>
        <fullName evidence="4">Beta/gamma crystallin 'Greek key' domain-containing protein</fullName>
    </recommendedName>
</protein>
<proteinExistence type="inferred from homology"/>
<dbReference type="GO" id="GO:0005212">
    <property type="term" value="F:structural constituent of eye lens"/>
    <property type="evidence" value="ECO:0007669"/>
    <property type="project" value="TreeGrafter"/>
</dbReference>
<comment type="caution">
    <text evidence="5">The sequence shown here is derived from an EMBL/GenBank/DDBJ whole genome shotgun (WGS) entry which is preliminary data.</text>
</comment>
<dbReference type="Pfam" id="PF00030">
    <property type="entry name" value="Crystall"/>
    <property type="match status" value="1"/>
</dbReference>
<dbReference type="Proteomes" id="UP000250572">
    <property type="component" value="Unassembled WGS sequence"/>
</dbReference>
<dbReference type="Gene3D" id="2.60.20.10">
    <property type="entry name" value="Crystallins"/>
    <property type="match status" value="2"/>
</dbReference>
<sequence length="456" mass="50844">MERHISEITCCLLREVGSLCVVLKLVGVRKSRYLRPTADTQGAHPVHSHVTHVHALGGDLNAAALEVLLVVYAHLTDTERGERNWFGQPEETHLASRQSSCVARARRVAAHIKQKVTVFEQEHFQGKCLEFMTAAWTTSAPSEWRVSHTACAPVGLSEELIIVSICGVYSAFTKKKRKRGEYPNRVTYAGSLSYHTESFMSFRPIYCAVNKTLMNEEPKLWILLAGLLIVKHSLQFSQSRHMMIFQEGELHPSLQAVGWFMPEVGSMHLHSGAFVCFEYPDYRGQQYITECERHGGDYLHRRNWGSHCQTPKIQSIRHIRHRGASYRDRQQHFHMFLILSFCHISLPSSSTLAPRPSAPLLWALGKSAPSALASRPSSSLSPATISSTTRSSSSVLSSSSSSSSSSLPSESDSSELSSSSSCTHTERERWVTLCLGRGMRGILGLTFCATRRSITQ</sequence>
<keyword evidence="2" id="KW-0677">Repeat</keyword>
<dbReference type="GO" id="GO:0007601">
    <property type="term" value="P:visual perception"/>
    <property type="evidence" value="ECO:0007669"/>
    <property type="project" value="TreeGrafter"/>
</dbReference>
<evidence type="ECO:0000313" key="5">
    <source>
        <dbReference type="EMBL" id="PWA18328.1"/>
    </source>
</evidence>
<gene>
    <name evidence="5" type="ORF">CCH79_00018382</name>
</gene>
<feature type="region of interest" description="Disordered" evidence="3">
    <location>
        <begin position="372"/>
        <end position="420"/>
    </location>
</feature>
<dbReference type="InterPro" id="IPR050252">
    <property type="entry name" value="Beta/Gamma-Crystallin"/>
</dbReference>
<organism evidence="5 6">
    <name type="scientific">Gambusia affinis</name>
    <name type="common">Western mosquitofish</name>
    <name type="synonym">Heterandria affinis</name>
    <dbReference type="NCBI Taxonomy" id="33528"/>
    <lineage>
        <taxon>Eukaryota</taxon>
        <taxon>Metazoa</taxon>
        <taxon>Chordata</taxon>
        <taxon>Craniata</taxon>
        <taxon>Vertebrata</taxon>
        <taxon>Euteleostomi</taxon>
        <taxon>Actinopterygii</taxon>
        <taxon>Neopterygii</taxon>
        <taxon>Teleostei</taxon>
        <taxon>Neoteleostei</taxon>
        <taxon>Acanthomorphata</taxon>
        <taxon>Ovalentaria</taxon>
        <taxon>Atherinomorphae</taxon>
        <taxon>Cyprinodontiformes</taxon>
        <taxon>Poeciliidae</taxon>
        <taxon>Poeciliinae</taxon>
        <taxon>Gambusia</taxon>
    </lineage>
</organism>
<name>A0A315V5U0_GAMAF</name>
<accession>A0A315V5U0</accession>
<evidence type="ECO:0000256" key="3">
    <source>
        <dbReference type="SAM" id="MobiDB-lite"/>
    </source>
</evidence>
<evidence type="ECO:0000256" key="1">
    <source>
        <dbReference type="ARBA" id="ARBA00009646"/>
    </source>
</evidence>
<keyword evidence="6" id="KW-1185">Reference proteome</keyword>
<feature type="domain" description="Beta/gamma crystallin 'Greek key'" evidence="4">
    <location>
        <begin position="241"/>
        <end position="319"/>
    </location>
</feature>
<feature type="domain" description="Beta/gamma crystallin 'Greek key'" evidence="4">
    <location>
        <begin position="115"/>
        <end position="205"/>
    </location>
</feature>
<dbReference type="SMART" id="SM00247">
    <property type="entry name" value="XTALbg"/>
    <property type="match status" value="2"/>
</dbReference>
<dbReference type="InterPro" id="IPR011024">
    <property type="entry name" value="G_crystallin-like"/>
</dbReference>
<dbReference type="AlphaFoldDB" id="A0A315V5U0"/>
<comment type="similarity">
    <text evidence="1">Belongs to the beta/gamma-crystallin family.</text>
</comment>
<dbReference type="InterPro" id="IPR001064">
    <property type="entry name" value="Beta/gamma_crystallin"/>
</dbReference>